<dbReference type="AlphaFoldDB" id="A0A9Q0QYI0"/>
<keyword evidence="3" id="KW-1185">Reference proteome</keyword>
<sequence>MGCRMKLVFLGFLLLLSTCSTTDGAVSTSIMKKIREVNKKGHYLGIVVPNFFEMSPLLQSSSFVADEKLPYVDFSGPHTTDIINDFHQQIKQEHYLLGDISDEAAEAMENSKWISIKASINVATGTVVAAAFADPLLDALLTISPKCYKYTFILHLIHSSTRRY</sequence>
<gene>
    <name evidence="2" type="ORF">NE237_001486</name>
</gene>
<feature type="chain" id="PRO_5040274184" evidence="1">
    <location>
        <begin position="25"/>
        <end position="164"/>
    </location>
</feature>
<dbReference type="EMBL" id="JAMYWD010000003">
    <property type="protein sequence ID" value="KAJ4976380.1"/>
    <property type="molecule type" value="Genomic_DNA"/>
</dbReference>
<organism evidence="2 3">
    <name type="scientific">Protea cynaroides</name>
    <dbReference type="NCBI Taxonomy" id="273540"/>
    <lineage>
        <taxon>Eukaryota</taxon>
        <taxon>Viridiplantae</taxon>
        <taxon>Streptophyta</taxon>
        <taxon>Embryophyta</taxon>
        <taxon>Tracheophyta</taxon>
        <taxon>Spermatophyta</taxon>
        <taxon>Magnoliopsida</taxon>
        <taxon>Proteales</taxon>
        <taxon>Proteaceae</taxon>
        <taxon>Protea</taxon>
    </lineage>
</organism>
<keyword evidence="1" id="KW-0732">Signal</keyword>
<dbReference type="PANTHER" id="PTHR21234:SF42">
    <property type="entry name" value="PHOSPHORYLASE SUPERFAMILY PROTEIN"/>
    <property type="match status" value="1"/>
</dbReference>
<protein>
    <submittedName>
        <fullName evidence="2">Uncharacterized protein</fullName>
    </submittedName>
</protein>
<accession>A0A9Q0QYI0</accession>
<dbReference type="Proteomes" id="UP001141806">
    <property type="component" value="Unassembled WGS sequence"/>
</dbReference>
<dbReference type="PANTHER" id="PTHR21234">
    <property type="entry name" value="PURINE NUCLEOSIDE PHOSPHORYLASE"/>
    <property type="match status" value="1"/>
</dbReference>
<evidence type="ECO:0000313" key="2">
    <source>
        <dbReference type="EMBL" id="KAJ4976380.1"/>
    </source>
</evidence>
<comment type="caution">
    <text evidence="2">The sequence shown here is derived from an EMBL/GenBank/DDBJ whole genome shotgun (WGS) entry which is preliminary data.</text>
</comment>
<evidence type="ECO:0000256" key="1">
    <source>
        <dbReference type="SAM" id="SignalP"/>
    </source>
</evidence>
<dbReference type="OrthoDB" id="26525at2759"/>
<evidence type="ECO:0000313" key="3">
    <source>
        <dbReference type="Proteomes" id="UP001141806"/>
    </source>
</evidence>
<reference evidence="2" key="1">
    <citation type="journal article" date="2023" name="Plant J.">
        <title>The genome of the king protea, Protea cynaroides.</title>
        <authorList>
            <person name="Chang J."/>
            <person name="Duong T.A."/>
            <person name="Schoeman C."/>
            <person name="Ma X."/>
            <person name="Roodt D."/>
            <person name="Barker N."/>
            <person name="Li Z."/>
            <person name="Van de Peer Y."/>
            <person name="Mizrachi E."/>
        </authorList>
    </citation>
    <scope>NUCLEOTIDE SEQUENCE</scope>
    <source>
        <tissue evidence="2">Young leaves</tissue>
    </source>
</reference>
<feature type="signal peptide" evidence="1">
    <location>
        <begin position="1"/>
        <end position="24"/>
    </location>
</feature>
<name>A0A9Q0QYI0_9MAGN</name>
<proteinExistence type="predicted"/>